<keyword evidence="3" id="KW-1185">Reference proteome</keyword>
<dbReference type="AlphaFoldDB" id="A0A9P7ZD67"/>
<protein>
    <recommendedName>
        <fullName evidence="1">2EXR domain-containing protein</fullName>
    </recommendedName>
</protein>
<gene>
    <name evidence="2" type="ORF">F5Z01DRAFT_667644</name>
</gene>
<evidence type="ECO:0000259" key="1">
    <source>
        <dbReference type="Pfam" id="PF20150"/>
    </source>
</evidence>
<evidence type="ECO:0000313" key="3">
    <source>
        <dbReference type="Proteomes" id="UP000887229"/>
    </source>
</evidence>
<sequence>MALNSFTSFPLFVRLPVEIRLAIWELTFHHLPPMVGHLDTETYCTLSASQTAPSSALASRESYEEWLRRTTLHETLGELKTQRLFSPRLVILTRPEVMLAHDGIHRWAAITHIAFEIAGVDDVFELFESLVRFASLQTIIVIIPSGIMTDPEILEWQASIIEDQSLLRRLSALVDHESPDGEWGEDDMIGWILRYRLGGEAAREFYSRRDGPKVKVLIRPPQLRGTVSGDIHTPWTFTLFE</sequence>
<organism evidence="2 3">
    <name type="scientific">Emericellopsis atlantica</name>
    <dbReference type="NCBI Taxonomy" id="2614577"/>
    <lineage>
        <taxon>Eukaryota</taxon>
        <taxon>Fungi</taxon>
        <taxon>Dikarya</taxon>
        <taxon>Ascomycota</taxon>
        <taxon>Pezizomycotina</taxon>
        <taxon>Sordariomycetes</taxon>
        <taxon>Hypocreomycetidae</taxon>
        <taxon>Hypocreales</taxon>
        <taxon>Bionectriaceae</taxon>
        <taxon>Emericellopsis</taxon>
    </lineage>
</organism>
<dbReference type="EMBL" id="MU251286">
    <property type="protein sequence ID" value="KAG9249968.1"/>
    <property type="molecule type" value="Genomic_DNA"/>
</dbReference>
<dbReference type="GeneID" id="70295197"/>
<dbReference type="Pfam" id="PF20150">
    <property type="entry name" value="2EXR"/>
    <property type="match status" value="1"/>
</dbReference>
<accession>A0A9P7ZD67</accession>
<proteinExistence type="predicted"/>
<dbReference type="RefSeq" id="XP_046113892.1">
    <property type="nucleotide sequence ID" value="XM_046264294.1"/>
</dbReference>
<feature type="domain" description="2EXR" evidence="1">
    <location>
        <begin position="9"/>
        <end position="73"/>
    </location>
</feature>
<name>A0A9P7ZD67_9HYPO</name>
<dbReference type="OrthoDB" id="4969633at2759"/>
<evidence type="ECO:0000313" key="2">
    <source>
        <dbReference type="EMBL" id="KAG9249968.1"/>
    </source>
</evidence>
<comment type="caution">
    <text evidence="2">The sequence shown here is derived from an EMBL/GenBank/DDBJ whole genome shotgun (WGS) entry which is preliminary data.</text>
</comment>
<dbReference type="Proteomes" id="UP000887229">
    <property type="component" value="Unassembled WGS sequence"/>
</dbReference>
<dbReference type="InterPro" id="IPR045518">
    <property type="entry name" value="2EXR"/>
</dbReference>
<reference evidence="2" key="1">
    <citation type="journal article" date="2021" name="IMA Fungus">
        <title>Genomic characterization of three marine fungi, including Emericellopsis atlantica sp. nov. with signatures of a generalist lifestyle and marine biomass degradation.</title>
        <authorList>
            <person name="Hagestad O.C."/>
            <person name="Hou L."/>
            <person name="Andersen J.H."/>
            <person name="Hansen E.H."/>
            <person name="Altermark B."/>
            <person name="Li C."/>
            <person name="Kuhnert E."/>
            <person name="Cox R.J."/>
            <person name="Crous P.W."/>
            <person name="Spatafora J.W."/>
            <person name="Lail K."/>
            <person name="Amirebrahimi M."/>
            <person name="Lipzen A."/>
            <person name="Pangilinan J."/>
            <person name="Andreopoulos W."/>
            <person name="Hayes R.D."/>
            <person name="Ng V."/>
            <person name="Grigoriev I.V."/>
            <person name="Jackson S.A."/>
            <person name="Sutton T.D.S."/>
            <person name="Dobson A.D.W."/>
            <person name="Rama T."/>
        </authorList>
    </citation>
    <scope>NUCLEOTIDE SEQUENCE</scope>
    <source>
        <strain evidence="2">TS7</strain>
    </source>
</reference>